<protein>
    <submittedName>
        <fullName evidence="2">Uncharacterized protein</fullName>
    </submittedName>
</protein>
<proteinExistence type="predicted"/>
<evidence type="ECO:0000313" key="3">
    <source>
        <dbReference type="Proteomes" id="UP000727506"/>
    </source>
</evidence>
<dbReference type="EMBL" id="JAGZSV010000052">
    <property type="protein sequence ID" value="MBS6940655.1"/>
    <property type="molecule type" value="Genomic_DNA"/>
</dbReference>
<reference evidence="2" key="1">
    <citation type="submission" date="2021-02" db="EMBL/GenBank/DDBJ databases">
        <title>Infant gut strain persistence is associated with maternal origin, phylogeny, and functional potential including surface adhesion and iron acquisition.</title>
        <authorList>
            <person name="Lou Y.C."/>
        </authorList>
    </citation>
    <scope>NUCLEOTIDE SEQUENCE</scope>
    <source>
        <strain evidence="2">L2_039_000G1_dasL2_039_000G1_concoct_11</strain>
    </source>
</reference>
<evidence type="ECO:0000313" key="2">
    <source>
        <dbReference type="EMBL" id="MBS6940655.1"/>
    </source>
</evidence>
<feature type="region of interest" description="Disordered" evidence="1">
    <location>
        <begin position="1"/>
        <end position="21"/>
    </location>
</feature>
<name>A0A943V0Q0_9ACTN</name>
<accession>A0A943V0Q0</accession>
<comment type="caution">
    <text evidence="2">The sequence shown here is derived from an EMBL/GenBank/DDBJ whole genome shotgun (WGS) entry which is preliminary data.</text>
</comment>
<sequence>MQVVRMNTHTDSDTSVERERERQRRLATFERGFHMFEDALDRAEAHVSDEAARMSAKELLELAYVDRIGGGSPS</sequence>
<dbReference type="AlphaFoldDB" id="A0A943V0Q0"/>
<dbReference type="Proteomes" id="UP000727506">
    <property type="component" value="Unassembled WGS sequence"/>
</dbReference>
<evidence type="ECO:0000256" key="1">
    <source>
        <dbReference type="SAM" id="MobiDB-lite"/>
    </source>
</evidence>
<organism evidence="2 3">
    <name type="scientific">Slackia piriformis</name>
    <dbReference type="NCBI Taxonomy" id="626934"/>
    <lineage>
        <taxon>Bacteria</taxon>
        <taxon>Bacillati</taxon>
        <taxon>Actinomycetota</taxon>
        <taxon>Coriobacteriia</taxon>
        <taxon>Eggerthellales</taxon>
        <taxon>Eggerthellaceae</taxon>
        <taxon>Slackia</taxon>
    </lineage>
</organism>
<gene>
    <name evidence="2" type="ORF">KH142_04080</name>
</gene>
<feature type="compositionally biased region" description="Basic and acidic residues" evidence="1">
    <location>
        <begin position="8"/>
        <end position="21"/>
    </location>
</feature>